<dbReference type="InterPro" id="IPR010730">
    <property type="entry name" value="HET"/>
</dbReference>
<dbReference type="Proteomes" id="UP000011715">
    <property type="component" value="Unassembled WGS sequence"/>
</dbReference>
<dbReference type="VEuPathDB" id="FungiDB:MAPG_07169"/>
<reference evidence="3" key="1">
    <citation type="submission" date="2010-05" db="EMBL/GenBank/DDBJ databases">
        <title>The Genome Sequence of Magnaporthe poae strain ATCC 64411.</title>
        <authorList>
            <consortium name="The Broad Institute Genome Sequencing Platform"/>
            <consortium name="Broad Institute Genome Sequencing Center for Infectious Disease"/>
            <person name="Ma L.-J."/>
            <person name="Dead R."/>
            <person name="Young S."/>
            <person name="Zeng Q."/>
            <person name="Koehrsen M."/>
            <person name="Alvarado L."/>
            <person name="Berlin A."/>
            <person name="Chapman S.B."/>
            <person name="Chen Z."/>
            <person name="Freedman E."/>
            <person name="Gellesch M."/>
            <person name="Goldberg J."/>
            <person name="Griggs A."/>
            <person name="Gujja S."/>
            <person name="Heilman E.R."/>
            <person name="Heiman D."/>
            <person name="Hepburn T."/>
            <person name="Howarth C."/>
            <person name="Jen D."/>
            <person name="Larson L."/>
            <person name="Mehta T."/>
            <person name="Neiman D."/>
            <person name="Pearson M."/>
            <person name="Roberts A."/>
            <person name="Saif S."/>
            <person name="Shea T."/>
            <person name="Shenoy N."/>
            <person name="Sisk P."/>
            <person name="Stolte C."/>
            <person name="Sykes S."/>
            <person name="Walk T."/>
            <person name="White J."/>
            <person name="Yandava C."/>
            <person name="Haas B."/>
            <person name="Nusbaum C."/>
            <person name="Birren B."/>
        </authorList>
    </citation>
    <scope>NUCLEOTIDE SEQUENCE</scope>
    <source>
        <strain evidence="3">ATCC 64411</strain>
    </source>
</reference>
<dbReference type="Pfam" id="PF06985">
    <property type="entry name" value="HET"/>
    <property type="match status" value="1"/>
</dbReference>
<name>A0A0C4E3Y8_MAGP6</name>
<evidence type="ECO:0000259" key="1">
    <source>
        <dbReference type="Pfam" id="PF06985"/>
    </source>
</evidence>
<dbReference type="STRING" id="644358.A0A0C4E3Y8"/>
<reference evidence="5" key="2">
    <citation type="submission" date="2010-05" db="EMBL/GenBank/DDBJ databases">
        <title>The genome sequence of Magnaporthe poae strain ATCC 64411.</title>
        <authorList>
            <person name="Ma L.-J."/>
            <person name="Dead R."/>
            <person name="Young S."/>
            <person name="Zeng Q."/>
            <person name="Koehrsen M."/>
            <person name="Alvarado L."/>
            <person name="Berlin A."/>
            <person name="Chapman S.B."/>
            <person name="Chen Z."/>
            <person name="Freedman E."/>
            <person name="Gellesch M."/>
            <person name="Goldberg J."/>
            <person name="Griggs A."/>
            <person name="Gujja S."/>
            <person name="Heilman E.R."/>
            <person name="Heiman D."/>
            <person name="Hepburn T."/>
            <person name="Howarth C."/>
            <person name="Jen D."/>
            <person name="Larson L."/>
            <person name="Mehta T."/>
            <person name="Neiman D."/>
            <person name="Pearson M."/>
            <person name="Roberts A."/>
            <person name="Saif S."/>
            <person name="Shea T."/>
            <person name="Shenoy N."/>
            <person name="Sisk P."/>
            <person name="Stolte C."/>
            <person name="Sykes S."/>
            <person name="Walk T."/>
            <person name="White J."/>
            <person name="Yandava C."/>
            <person name="Haas B."/>
            <person name="Nusbaum C."/>
            <person name="Birren B."/>
        </authorList>
    </citation>
    <scope>NUCLEOTIDE SEQUENCE [LARGE SCALE GENOMIC DNA]</scope>
    <source>
        <strain evidence="5">ATCC 64411 / 73-15</strain>
    </source>
</reference>
<organism evidence="4 5">
    <name type="scientific">Magnaporthiopsis poae (strain ATCC 64411 / 73-15)</name>
    <name type="common">Kentucky bluegrass fungus</name>
    <name type="synonym">Magnaporthe poae</name>
    <dbReference type="NCBI Taxonomy" id="644358"/>
    <lineage>
        <taxon>Eukaryota</taxon>
        <taxon>Fungi</taxon>
        <taxon>Dikarya</taxon>
        <taxon>Ascomycota</taxon>
        <taxon>Pezizomycotina</taxon>
        <taxon>Sordariomycetes</taxon>
        <taxon>Sordariomycetidae</taxon>
        <taxon>Magnaporthales</taxon>
        <taxon>Magnaporthaceae</taxon>
        <taxon>Magnaporthiopsis</taxon>
    </lineage>
</organism>
<dbReference type="EnsemblFungi" id="MAPG_07169T0">
    <property type="protein sequence ID" value="MAPG_07169T0"/>
    <property type="gene ID" value="MAPG_07169"/>
</dbReference>
<proteinExistence type="predicted"/>
<reference evidence="4" key="4">
    <citation type="journal article" date="2015" name="G3 (Bethesda)">
        <title>Genome sequences of three phytopathogenic species of the Magnaporthaceae family of fungi.</title>
        <authorList>
            <person name="Okagaki L.H."/>
            <person name="Nunes C.C."/>
            <person name="Sailsbery J."/>
            <person name="Clay B."/>
            <person name="Brown D."/>
            <person name="John T."/>
            <person name="Oh Y."/>
            <person name="Young N."/>
            <person name="Fitzgerald M."/>
            <person name="Haas B.J."/>
            <person name="Zeng Q."/>
            <person name="Young S."/>
            <person name="Adiconis X."/>
            <person name="Fan L."/>
            <person name="Levin J.Z."/>
            <person name="Mitchell T.K."/>
            <person name="Okubara P.A."/>
            <person name="Farman M.L."/>
            <person name="Kohn L.M."/>
            <person name="Birren B."/>
            <person name="Ma L.-J."/>
            <person name="Dean R.A."/>
        </authorList>
    </citation>
    <scope>NUCLEOTIDE SEQUENCE</scope>
    <source>
        <strain evidence="4">ATCC 64411 / 73-15</strain>
    </source>
</reference>
<reference evidence="4" key="5">
    <citation type="submission" date="2015-06" db="UniProtKB">
        <authorList>
            <consortium name="EnsemblFungi"/>
        </authorList>
    </citation>
    <scope>IDENTIFICATION</scope>
    <source>
        <strain evidence="4">ATCC 64411</strain>
    </source>
</reference>
<evidence type="ECO:0000313" key="4">
    <source>
        <dbReference type="EnsemblFungi" id="MAPG_07169T0"/>
    </source>
</evidence>
<gene>
    <name evidence="3" type="ORF">MAPG_07169</name>
</gene>
<dbReference type="PANTHER" id="PTHR10622">
    <property type="entry name" value="HET DOMAIN-CONTAINING PROTEIN"/>
    <property type="match status" value="1"/>
</dbReference>
<sequence>MASIRLINTETLRMKMFVGASVPPYAILSHTWVEDDEVSFQEMSLVHPAGASDINANASRNCTCKCHCSCCRPGSDNDTTVAAIKAKSGYDKIVRTCSLAKDRGITYAWVDTCCIDKTSSAELTEAINAMYQWYGSAVECYALLTDLQPFISYSEHENETRGLNKALEACRWFTRGWCLQELIAPKELLFFNKAWRGVGSKLQLREVIEKITGISKDAFNHKKDLRQYSAATKMFWASKRTTTRTEDMAYCLVGLFGINMPLLYGEGPKAFQRLQEEILRRSDDLSIFCWSPPVNEVVVPEQNATTCRDLLAPSPAEFSLSRWTDPELQSFDNGLAKFSVTNKGLLVQGGRLAPMPKPQGSYYSLALKCRHRLPNTGWTIAVLNLRWVGPCRYERLSWRGLSLPTSAQHLAISRAMDDFYIITREVYEEIAPSLKFYLDENPRLQLRLKPTANVNVMQLNWMKPQQNWDMAALRFVGDGCGCVGIGLGGEVVYRGSRSGSWTVNLFVGFRLTRLRNDCHVSLYSIEEWVTERGFYEDPDWLSDLYKKRVLSADTVVTASPDETVKELMTGWGRVQVRCKILHQPGRPSRTLEIEATHVVTV</sequence>
<dbReference type="PANTHER" id="PTHR10622:SF12">
    <property type="entry name" value="HET DOMAIN-CONTAINING PROTEIN"/>
    <property type="match status" value="1"/>
</dbReference>
<reference evidence="3" key="3">
    <citation type="submission" date="2011-03" db="EMBL/GenBank/DDBJ databases">
        <title>Annotation of Magnaporthe poae ATCC 64411.</title>
        <authorList>
            <person name="Ma L.-J."/>
            <person name="Dead R."/>
            <person name="Young S.K."/>
            <person name="Zeng Q."/>
            <person name="Gargeya S."/>
            <person name="Fitzgerald M."/>
            <person name="Haas B."/>
            <person name="Abouelleil A."/>
            <person name="Alvarado L."/>
            <person name="Arachchi H.M."/>
            <person name="Berlin A."/>
            <person name="Brown A."/>
            <person name="Chapman S.B."/>
            <person name="Chen Z."/>
            <person name="Dunbar C."/>
            <person name="Freedman E."/>
            <person name="Gearin G."/>
            <person name="Gellesch M."/>
            <person name="Goldberg J."/>
            <person name="Griggs A."/>
            <person name="Gujja S."/>
            <person name="Heiman D."/>
            <person name="Howarth C."/>
            <person name="Larson L."/>
            <person name="Lui A."/>
            <person name="MacDonald P.J.P."/>
            <person name="Mehta T."/>
            <person name="Montmayeur A."/>
            <person name="Murphy C."/>
            <person name="Neiman D."/>
            <person name="Pearson M."/>
            <person name="Priest M."/>
            <person name="Roberts A."/>
            <person name="Saif S."/>
            <person name="Shea T."/>
            <person name="Shenoy N."/>
            <person name="Sisk P."/>
            <person name="Stolte C."/>
            <person name="Sykes S."/>
            <person name="Yandava C."/>
            <person name="Wortman J."/>
            <person name="Nusbaum C."/>
            <person name="Birren B."/>
        </authorList>
    </citation>
    <scope>NUCLEOTIDE SEQUENCE</scope>
    <source>
        <strain evidence="3">ATCC 64411</strain>
    </source>
</reference>
<dbReference type="EMBL" id="GL876971">
    <property type="protein sequence ID" value="KLU88182.1"/>
    <property type="molecule type" value="Genomic_DNA"/>
</dbReference>
<feature type="domain" description="Heterokaryon incompatibility" evidence="1">
    <location>
        <begin position="25"/>
        <end position="145"/>
    </location>
</feature>
<evidence type="ECO:0000259" key="2">
    <source>
        <dbReference type="Pfam" id="PF26640"/>
    </source>
</evidence>
<dbReference type="eggNOG" id="ENOG502RX2B">
    <property type="taxonomic scope" value="Eukaryota"/>
</dbReference>
<keyword evidence="5" id="KW-1185">Reference proteome</keyword>
<protein>
    <submittedName>
        <fullName evidence="3 4">Uncharacterized protein</fullName>
    </submittedName>
</protein>
<dbReference type="EMBL" id="ADBL01001733">
    <property type="status" value="NOT_ANNOTATED_CDS"/>
    <property type="molecule type" value="Genomic_DNA"/>
</dbReference>
<accession>A0A0C4E3Y8</accession>
<dbReference type="AlphaFoldDB" id="A0A0C4E3Y8"/>
<dbReference type="InterPro" id="IPR058525">
    <property type="entry name" value="DUF8212"/>
</dbReference>
<evidence type="ECO:0000313" key="5">
    <source>
        <dbReference type="Proteomes" id="UP000011715"/>
    </source>
</evidence>
<evidence type="ECO:0000313" key="3">
    <source>
        <dbReference type="EMBL" id="KLU88182.1"/>
    </source>
</evidence>
<dbReference type="Pfam" id="PF26640">
    <property type="entry name" value="DUF8212"/>
    <property type="match status" value="1"/>
</dbReference>
<dbReference type="OrthoDB" id="674604at2759"/>
<feature type="domain" description="DUF8212" evidence="2">
    <location>
        <begin position="269"/>
        <end position="338"/>
    </location>
</feature>